<dbReference type="OrthoDB" id="9861124at2"/>
<dbReference type="Proteomes" id="UP000323917">
    <property type="component" value="Chromosome"/>
</dbReference>
<proteinExistence type="predicted"/>
<sequence length="237" mass="26131">MNRKRKWLVDRPCEKNSQSNLLYPRRIVAPERLESRIAPGVMLPLFGPVFDDSDSSSRGDAESTSTVRVACHYYLDEVETSTIPAQIVHSFDIEETEAIEETPVTALSFTTVRPRIPYEVAALDSAFESLGYELESILDELPTRLIQPVIMDPTSPHNQEEDPETPVTDTTTVASSTNLDLELIAAPIPVGNVRADVSTPVMSSNEVNVPGELPAELGPRIIQPVIMDPESEHNVPN</sequence>
<name>A0A5B9Q4W5_9BACT</name>
<gene>
    <name evidence="2" type="ORF">Pr1d_12890</name>
</gene>
<organism evidence="2 3">
    <name type="scientific">Bythopirellula goksoeyrii</name>
    <dbReference type="NCBI Taxonomy" id="1400387"/>
    <lineage>
        <taxon>Bacteria</taxon>
        <taxon>Pseudomonadati</taxon>
        <taxon>Planctomycetota</taxon>
        <taxon>Planctomycetia</taxon>
        <taxon>Pirellulales</taxon>
        <taxon>Lacipirellulaceae</taxon>
        <taxon>Bythopirellula</taxon>
    </lineage>
</organism>
<feature type="region of interest" description="Disordered" evidence="1">
    <location>
        <begin position="152"/>
        <end position="171"/>
    </location>
</feature>
<reference evidence="2 3" key="1">
    <citation type="submission" date="2019-08" db="EMBL/GenBank/DDBJ databases">
        <title>Deep-cultivation of Planctomycetes and their phenomic and genomic characterization uncovers novel biology.</title>
        <authorList>
            <person name="Wiegand S."/>
            <person name="Jogler M."/>
            <person name="Boedeker C."/>
            <person name="Pinto D."/>
            <person name="Vollmers J."/>
            <person name="Rivas-Marin E."/>
            <person name="Kohn T."/>
            <person name="Peeters S.H."/>
            <person name="Heuer A."/>
            <person name="Rast P."/>
            <person name="Oberbeckmann S."/>
            <person name="Bunk B."/>
            <person name="Jeske O."/>
            <person name="Meyerdierks A."/>
            <person name="Storesund J.E."/>
            <person name="Kallscheuer N."/>
            <person name="Luecker S."/>
            <person name="Lage O.M."/>
            <person name="Pohl T."/>
            <person name="Merkel B.J."/>
            <person name="Hornburger P."/>
            <person name="Mueller R.-W."/>
            <person name="Bruemmer F."/>
            <person name="Labrenz M."/>
            <person name="Spormann A.M."/>
            <person name="Op den Camp H."/>
            <person name="Overmann J."/>
            <person name="Amann R."/>
            <person name="Jetten M.S.M."/>
            <person name="Mascher T."/>
            <person name="Medema M.H."/>
            <person name="Devos D.P."/>
            <person name="Kaster A.-K."/>
            <person name="Ovreas L."/>
            <person name="Rohde M."/>
            <person name="Galperin M.Y."/>
            <person name="Jogler C."/>
        </authorList>
    </citation>
    <scope>NUCLEOTIDE SEQUENCE [LARGE SCALE GENOMIC DNA]</scope>
    <source>
        <strain evidence="2 3">Pr1d</strain>
    </source>
</reference>
<dbReference type="KEGG" id="bgok:Pr1d_12890"/>
<keyword evidence="3" id="KW-1185">Reference proteome</keyword>
<dbReference type="EMBL" id="CP042913">
    <property type="protein sequence ID" value="QEG34017.1"/>
    <property type="molecule type" value="Genomic_DNA"/>
</dbReference>
<accession>A0A5B9Q4W5</accession>
<evidence type="ECO:0000256" key="1">
    <source>
        <dbReference type="SAM" id="MobiDB-lite"/>
    </source>
</evidence>
<evidence type="ECO:0000313" key="2">
    <source>
        <dbReference type="EMBL" id="QEG34017.1"/>
    </source>
</evidence>
<protein>
    <submittedName>
        <fullName evidence="2">Uncharacterized protein</fullName>
    </submittedName>
</protein>
<evidence type="ECO:0000313" key="3">
    <source>
        <dbReference type="Proteomes" id="UP000323917"/>
    </source>
</evidence>
<dbReference type="AlphaFoldDB" id="A0A5B9Q4W5"/>
<dbReference type="RefSeq" id="WP_148072715.1">
    <property type="nucleotide sequence ID" value="NZ_CP042913.1"/>
</dbReference>